<dbReference type="PROSITE" id="PS00760">
    <property type="entry name" value="SPASE_I_2"/>
    <property type="match status" value="1"/>
</dbReference>
<keyword evidence="5 8" id="KW-0645">Protease</keyword>
<dbReference type="PRINTS" id="PR00727">
    <property type="entry name" value="LEADERPTASE"/>
</dbReference>
<protein>
    <recommendedName>
        <fullName evidence="4 8">Signal peptidase I</fullName>
        <ecNumber evidence="3 8">3.4.21.89</ecNumber>
    </recommendedName>
</protein>
<evidence type="ECO:0000256" key="5">
    <source>
        <dbReference type="ARBA" id="ARBA00022670"/>
    </source>
</evidence>
<evidence type="ECO:0000256" key="9">
    <source>
        <dbReference type="RuleBase" id="RU362042"/>
    </source>
</evidence>
<evidence type="ECO:0000313" key="11">
    <source>
        <dbReference type="EMBL" id="TWG85461.1"/>
    </source>
</evidence>
<dbReference type="GO" id="GO:0016020">
    <property type="term" value="C:membrane"/>
    <property type="evidence" value="ECO:0007669"/>
    <property type="project" value="UniProtKB-SubCell"/>
</dbReference>
<keyword evidence="8" id="KW-1133">Transmembrane helix</keyword>
<dbReference type="NCBIfam" id="TIGR02227">
    <property type="entry name" value="sigpep_I_bact"/>
    <property type="match status" value="1"/>
</dbReference>
<comment type="caution">
    <text evidence="11">The sequence shown here is derived from an EMBL/GenBank/DDBJ whole genome shotgun (WGS) entry which is preliminary data.</text>
</comment>
<reference evidence="11 12" key="1">
    <citation type="submission" date="2019-07" db="EMBL/GenBank/DDBJ databases">
        <title>Genome sequencing of lignin-degrading bacterial isolates.</title>
        <authorList>
            <person name="Gladden J."/>
        </authorList>
    </citation>
    <scope>NUCLEOTIDE SEQUENCE [LARGE SCALE GENOMIC DNA]</scope>
    <source>
        <strain evidence="11 12">J11</strain>
    </source>
</reference>
<gene>
    <name evidence="11" type="ORF">L602_002500000620</name>
</gene>
<name>A0A562BK43_9BURK</name>
<dbReference type="SUPFAM" id="SSF51306">
    <property type="entry name" value="LexA/Signal peptidase"/>
    <property type="match status" value="1"/>
</dbReference>
<dbReference type="Gene3D" id="2.10.109.10">
    <property type="entry name" value="Umud Fragment, subunit A"/>
    <property type="match status" value="1"/>
</dbReference>
<feature type="domain" description="Peptidase S26" evidence="10">
    <location>
        <begin position="101"/>
        <end position="315"/>
    </location>
</feature>
<comment type="caution">
    <text evidence="9">Lacks conserved residue(s) required for the propagation of feature annotation.</text>
</comment>
<feature type="active site" evidence="7">
    <location>
        <position position="131"/>
    </location>
</feature>
<dbReference type="PROSITE" id="PS00761">
    <property type="entry name" value="SPASE_I_3"/>
    <property type="match status" value="1"/>
</dbReference>
<evidence type="ECO:0000313" key="12">
    <source>
        <dbReference type="Proteomes" id="UP000318141"/>
    </source>
</evidence>
<keyword evidence="12" id="KW-1185">Reference proteome</keyword>
<comment type="similarity">
    <text evidence="2 9">Belongs to the peptidase S26 family.</text>
</comment>
<dbReference type="AlphaFoldDB" id="A0A562BK43"/>
<feature type="active site" evidence="7">
    <location>
        <position position="186"/>
    </location>
</feature>
<dbReference type="InterPro" id="IPR036286">
    <property type="entry name" value="LexA/Signal_pep-like_sf"/>
</dbReference>
<dbReference type="InterPro" id="IPR019757">
    <property type="entry name" value="Pept_S26A_signal_pept_1_Lys-AS"/>
</dbReference>
<dbReference type="PANTHER" id="PTHR43390">
    <property type="entry name" value="SIGNAL PEPTIDASE I"/>
    <property type="match status" value="1"/>
</dbReference>
<dbReference type="CDD" id="cd06530">
    <property type="entry name" value="S26_SPase_I"/>
    <property type="match status" value="1"/>
</dbReference>
<evidence type="ECO:0000259" key="10">
    <source>
        <dbReference type="Pfam" id="PF10502"/>
    </source>
</evidence>
<evidence type="ECO:0000256" key="8">
    <source>
        <dbReference type="RuleBase" id="RU003993"/>
    </source>
</evidence>
<dbReference type="InterPro" id="IPR019533">
    <property type="entry name" value="Peptidase_S26"/>
</dbReference>
<keyword evidence="8" id="KW-0812">Transmembrane</keyword>
<dbReference type="PANTHER" id="PTHR43390:SF1">
    <property type="entry name" value="CHLOROPLAST PROCESSING PEPTIDASE"/>
    <property type="match status" value="1"/>
</dbReference>
<dbReference type="GO" id="GO:0006465">
    <property type="term" value="P:signal peptide processing"/>
    <property type="evidence" value="ECO:0007669"/>
    <property type="project" value="InterPro"/>
</dbReference>
<sequence length="327" mass="36450">MRIAAGAPPGAHGGAVPGQEFANDLAVMNFALILFVLVVITGIAWVADKLVFQRQRRVSAQAALAEFDARRGALQGGATTADFETSRERLAEEKLRQPWWLEYSASFFPVILAVFVLRSFVVEPFKIPSGSMIPTLLIGDFILVNKFEYGIRLPVINKKVIEMGEPQRGDVMVFRYPKDPSLDYIKRVIGVPGDVVRYENKRITVNGKPAEYAPLPDYLDEERLAYSRHFRETLPGNAQSHGILNDADRPAFVAGADPDFPFRDNCTYNGQGVTCKVPAGHYFVMGDNRDNSQDSRYWGFVPDENIVGKAFLIWMNLGNLGRIGSFQ</sequence>
<dbReference type="InterPro" id="IPR019756">
    <property type="entry name" value="Pept_S26A_signal_pept_1_Ser-AS"/>
</dbReference>
<evidence type="ECO:0000256" key="7">
    <source>
        <dbReference type="PIRSR" id="PIRSR600223-1"/>
    </source>
</evidence>
<dbReference type="EMBL" id="VLJN01000018">
    <property type="protein sequence ID" value="TWG85461.1"/>
    <property type="molecule type" value="Genomic_DNA"/>
</dbReference>
<evidence type="ECO:0000256" key="2">
    <source>
        <dbReference type="ARBA" id="ARBA00009370"/>
    </source>
</evidence>
<comment type="subcellular location">
    <subcellularLocation>
        <location evidence="9">Membrane</location>
        <topology evidence="9">Single-pass type II membrane protein</topology>
    </subcellularLocation>
</comment>
<keyword evidence="6 8" id="KW-0378">Hydrolase</keyword>
<evidence type="ECO:0000256" key="4">
    <source>
        <dbReference type="ARBA" id="ARBA00019232"/>
    </source>
</evidence>
<proteinExistence type="inferred from homology"/>
<feature type="transmembrane region" description="Helical" evidence="8">
    <location>
        <begin position="26"/>
        <end position="47"/>
    </location>
</feature>
<organism evidence="11 12">
    <name type="scientific">Cupriavidus gilardii J11</name>
    <dbReference type="NCBI Taxonomy" id="936133"/>
    <lineage>
        <taxon>Bacteria</taxon>
        <taxon>Pseudomonadati</taxon>
        <taxon>Pseudomonadota</taxon>
        <taxon>Betaproteobacteria</taxon>
        <taxon>Burkholderiales</taxon>
        <taxon>Burkholderiaceae</taxon>
        <taxon>Cupriavidus</taxon>
    </lineage>
</organism>
<dbReference type="EC" id="3.4.21.89" evidence="3 8"/>
<evidence type="ECO:0000256" key="1">
    <source>
        <dbReference type="ARBA" id="ARBA00000677"/>
    </source>
</evidence>
<evidence type="ECO:0000256" key="6">
    <source>
        <dbReference type="ARBA" id="ARBA00022801"/>
    </source>
</evidence>
<dbReference type="PROSITE" id="PS00501">
    <property type="entry name" value="SPASE_I_1"/>
    <property type="match status" value="1"/>
</dbReference>
<keyword evidence="8" id="KW-0472">Membrane</keyword>
<dbReference type="Pfam" id="PF10502">
    <property type="entry name" value="Peptidase_S26"/>
    <property type="match status" value="1"/>
</dbReference>
<dbReference type="GO" id="GO:0004252">
    <property type="term" value="F:serine-type endopeptidase activity"/>
    <property type="evidence" value="ECO:0007669"/>
    <property type="project" value="InterPro"/>
</dbReference>
<feature type="transmembrane region" description="Helical" evidence="8">
    <location>
        <begin position="99"/>
        <end position="121"/>
    </location>
</feature>
<comment type="catalytic activity">
    <reaction evidence="1 8">
        <text>Cleavage of hydrophobic, N-terminal signal or leader sequences from secreted and periplasmic proteins.</text>
        <dbReference type="EC" id="3.4.21.89"/>
    </reaction>
</comment>
<accession>A0A562BK43</accession>
<dbReference type="GO" id="GO:0009003">
    <property type="term" value="F:signal peptidase activity"/>
    <property type="evidence" value="ECO:0007669"/>
    <property type="project" value="UniProtKB-EC"/>
</dbReference>
<dbReference type="Proteomes" id="UP000318141">
    <property type="component" value="Unassembled WGS sequence"/>
</dbReference>
<dbReference type="InterPro" id="IPR019758">
    <property type="entry name" value="Pept_S26A_signal_pept_1_CS"/>
</dbReference>
<evidence type="ECO:0000256" key="3">
    <source>
        <dbReference type="ARBA" id="ARBA00013208"/>
    </source>
</evidence>
<dbReference type="InterPro" id="IPR000223">
    <property type="entry name" value="Pept_S26A_signal_pept_1"/>
</dbReference>